<dbReference type="PANTHER" id="PTHR43228:SF1">
    <property type="entry name" value="TWO-COMPONENT RESPONSE REGULATOR ARR22"/>
    <property type="match status" value="1"/>
</dbReference>
<feature type="domain" description="Response regulatory" evidence="2">
    <location>
        <begin position="4"/>
        <end position="119"/>
    </location>
</feature>
<reference evidence="3 4" key="1">
    <citation type="submission" date="2021-01" db="EMBL/GenBank/DDBJ databases">
        <title>Genomic Encyclopedia of Type Strains, Phase IV (KMG-IV): sequencing the most valuable type-strain genomes for metagenomic binning, comparative biology and taxonomic classification.</title>
        <authorList>
            <person name="Goeker M."/>
        </authorList>
    </citation>
    <scope>NUCLEOTIDE SEQUENCE [LARGE SCALE GENOMIC DNA]</scope>
    <source>
        <strain evidence="3 4">DSM 100968</strain>
    </source>
</reference>
<protein>
    <submittedName>
        <fullName evidence="3">Two-component system chemotaxis response regulator CheY</fullName>
    </submittedName>
</protein>
<dbReference type="RefSeq" id="WP_205005466.1">
    <property type="nucleotide sequence ID" value="NZ_CBCRXA010000003.1"/>
</dbReference>
<evidence type="ECO:0000313" key="4">
    <source>
        <dbReference type="Proteomes" id="UP000823201"/>
    </source>
</evidence>
<dbReference type="PANTHER" id="PTHR43228">
    <property type="entry name" value="TWO-COMPONENT RESPONSE REGULATOR"/>
    <property type="match status" value="1"/>
</dbReference>
<dbReference type="Pfam" id="PF00072">
    <property type="entry name" value="Response_reg"/>
    <property type="match status" value="1"/>
</dbReference>
<comment type="caution">
    <text evidence="3">The sequence shown here is derived from an EMBL/GenBank/DDBJ whole genome shotgun (WGS) entry which is preliminary data.</text>
</comment>
<name>A0ABS2Q5P4_9BACL</name>
<organism evidence="3 4">
    <name type="scientific">Sporolactobacillus spathodeae</name>
    <dbReference type="NCBI Taxonomy" id="1465502"/>
    <lineage>
        <taxon>Bacteria</taxon>
        <taxon>Bacillati</taxon>
        <taxon>Bacillota</taxon>
        <taxon>Bacilli</taxon>
        <taxon>Bacillales</taxon>
        <taxon>Sporolactobacillaceae</taxon>
        <taxon>Sporolactobacillus</taxon>
    </lineage>
</organism>
<dbReference type="Gene3D" id="3.40.50.2300">
    <property type="match status" value="1"/>
</dbReference>
<keyword evidence="4" id="KW-1185">Reference proteome</keyword>
<dbReference type="SUPFAM" id="SSF52172">
    <property type="entry name" value="CheY-like"/>
    <property type="match status" value="1"/>
</dbReference>
<dbReference type="InterPro" id="IPR001789">
    <property type="entry name" value="Sig_transdc_resp-reg_receiver"/>
</dbReference>
<dbReference type="InterPro" id="IPR052048">
    <property type="entry name" value="ST_Response_Regulator"/>
</dbReference>
<gene>
    <name evidence="3" type="ORF">JOC27_000550</name>
</gene>
<dbReference type="EMBL" id="JAFBEV010000003">
    <property type="protein sequence ID" value="MBM7657109.1"/>
    <property type="molecule type" value="Genomic_DNA"/>
</dbReference>
<feature type="modified residue" description="4-aspartylphosphate" evidence="1">
    <location>
        <position position="54"/>
    </location>
</feature>
<dbReference type="PROSITE" id="PS50110">
    <property type="entry name" value="RESPONSE_REGULATORY"/>
    <property type="match status" value="1"/>
</dbReference>
<evidence type="ECO:0000256" key="1">
    <source>
        <dbReference type="PROSITE-ProRule" id="PRU00169"/>
    </source>
</evidence>
<keyword evidence="1" id="KW-0597">Phosphoprotein</keyword>
<accession>A0ABS2Q5P4</accession>
<proteinExistence type="predicted"/>
<dbReference type="Proteomes" id="UP000823201">
    <property type="component" value="Unassembled WGS sequence"/>
</dbReference>
<sequence>MFKSVLIVDDSRFMRQYIKNMLDPTKFAVVGEASNGLEAFNQYIALNPDLVIMDITMPILNGIDGLKKIIDYDPRANVVICSSLGSKHLVIKALKLGAKEFVLKPFFNDMSSRLENIIK</sequence>
<evidence type="ECO:0000313" key="3">
    <source>
        <dbReference type="EMBL" id="MBM7657109.1"/>
    </source>
</evidence>
<dbReference type="SMART" id="SM00448">
    <property type="entry name" value="REC"/>
    <property type="match status" value="1"/>
</dbReference>
<dbReference type="InterPro" id="IPR011006">
    <property type="entry name" value="CheY-like_superfamily"/>
</dbReference>
<evidence type="ECO:0000259" key="2">
    <source>
        <dbReference type="PROSITE" id="PS50110"/>
    </source>
</evidence>